<dbReference type="Proteomes" id="UP000500843">
    <property type="component" value="Chromosome 2"/>
</dbReference>
<name>A0A7D4FUG0_9BACT</name>
<dbReference type="EMBL" id="CP054011">
    <property type="protein sequence ID" value="QKH89308.1"/>
    <property type="molecule type" value="Genomic_DNA"/>
</dbReference>
<reference evidence="3 4" key="1">
    <citation type="submission" date="2020-05" db="EMBL/GenBank/DDBJ databases">
        <title>FDA dAtabase for Regulatory Grade micrObial Sequences (FDA-ARGOS): Supporting development and validation of Infectious Disease Dx tests.</title>
        <authorList>
            <person name="Moreno J."/>
            <person name="Tallon L."/>
            <person name="Sadzewicz L."/>
            <person name="Zhao X."/>
            <person name="Vavikolanu K."/>
            <person name="Mehta A."/>
            <person name="Aluvathingal J."/>
            <person name="Nadendla S."/>
            <person name="Myers T."/>
            <person name="Yan Y."/>
            <person name="Sichtig H."/>
        </authorList>
    </citation>
    <scope>NUCLEOTIDE SEQUENCE [LARGE SCALE GENOMIC DNA]</scope>
    <source>
        <strain evidence="3 4">FDAARGOS_760</strain>
    </source>
</reference>
<evidence type="ECO:0000313" key="3">
    <source>
        <dbReference type="EMBL" id="QKH89308.1"/>
    </source>
</evidence>
<dbReference type="RefSeq" id="WP_172891383.1">
    <property type="nucleotide sequence ID" value="NZ_CP054011.1"/>
</dbReference>
<feature type="domain" description="DUF8188" evidence="2">
    <location>
        <begin position="42"/>
        <end position="200"/>
    </location>
</feature>
<dbReference type="AlphaFoldDB" id="A0A7D4FUG0"/>
<evidence type="ECO:0000256" key="1">
    <source>
        <dbReference type="SAM" id="Phobius"/>
    </source>
</evidence>
<accession>A0A7D4FUG0</accession>
<protein>
    <recommendedName>
        <fullName evidence="2">DUF8188 domain-containing protein</fullName>
    </recommendedName>
</protein>
<keyword evidence="1" id="KW-1133">Transmembrane helix</keyword>
<proteinExistence type="predicted"/>
<sequence>MRNIFKYIPMVTLGQILGTVVGFPLLCFLINIFYYSNKYNDDAEQYYKKYMNNSYDIEVAMPEEKSQCYLKNQDEDALTSETFRTRIDNNYFSNPDGVYMPFYSGKYKKYFSIMCFLGLQDMWWPYGMKVILTVNRDDTNNPEYGTKENPVPVLKDVGVDESIRDYDKDYDKAYMDSFYRENVVRYLKYKMSKSEFKRRFKNKE</sequence>
<gene>
    <name evidence="3" type="ORF">FIU21_10395</name>
</gene>
<organism evidence="3 4">
    <name type="scientific">Prevotella melaninogenica</name>
    <dbReference type="NCBI Taxonomy" id="28132"/>
    <lineage>
        <taxon>Bacteria</taxon>
        <taxon>Pseudomonadati</taxon>
        <taxon>Bacteroidota</taxon>
        <taxon>Bacteroidia</taxon>
        <taxon>Bacteroidales</taxon>
        <taxon>Prevotellaceae</taxon>
        <taxon>Prevotella</taxon>
    </lineage>
</organism>
<keyword evidence="1" id="KW-0472">Membrane</keyword>
<dbReference type="InterPro" id="IPR058501">
    <property type="entry name" value="DUF8188"/>
</dbReference>
<evidence type="ECO:0000313" key="4">
    <source>
        <dbReference type="Proteomes" id="UP000500843"/>
    </source>
</evidence>
<evidence type="ECO:0000259" key="2">
    <source>
        <dbReference type="Pfam" id="PF26603"/>
    </source>
</evidence>
<feature type="transmembrane region" description="Helical" evidence="1">
    <location>
        <begin position="12"/>
        <end position="35"/>
    </location>
</feature>
<dbReference type="Pfam" id="PF26603">
    <property type="entry name" value="DUF8188"/>
    <property type="match status" value="1"/>
</dbReference>
<keyword evidence="1" id="KW-0812">Transmembrane</keyword>